<reference evidence="3" key="2">
    <citation type="submission" date="2021-04" db="EMBL/GenBank/DDBJ databases">
        <authorList>
            <person name="Gilroy R."/>
        </authorList>
    </citation>
    <scope>NUCLEOTIDE SEQUENCE</scope>
    <source>
        <strain evidence="3">ChiHecec3B27-8219</strain>
    </source>
</reference>
<dbReference type="SUPFAM" id="SSF47729">
    <property type="entry name" value="IHF-like DNA-binding proteins"/>
    <property type="match status" value="1"/>
</dbReference>
<comment type="caution">
    <text evidence="3">The sequence shown here is derived from an EMBL/GenBank/DDBJ whole genome shotgun (WGS) entry which is preliminary data.</text>
</comment>
<protein>
    <submittedName>
        <fullName evidence="3">DNA-binding protein</fullName>
    </submittedName>
</protein>
<accession>A0A9D2FYM0</accession>
<dbReference type="NCBIfam" id="TIGR01201">
    <property type="entry name" value="HU_rel"/>
    <property type="match status" value="1"/>
</dbReference>
<name>A0A9D2FYM0_9BACT</name>
<evidence type="ECO:0000256" key="1">
    <source>
        <dbReference type="ARBA" id="ARBA00023125"/>
    </source>
</evidence>
<gene>
    <name evidence="3" type="ORF">H9966_04100</name>
</gene>
<dbReference type="InterPro" id="IPR005902">
    <property type="entry name" value="HU_DNA-bd_put"/>
</dbReference>
<dbReference type="AlphaFoldDB" id="A0A9D2FYM0"/>
<keyword evidence="1 3" id="KW-0238">DNA-binding</keyword>
<reference evidence="3" key="1">
    <citation type="journal article" date="2021" name="PeerJ">
        <title>Extensive microbial diversity within the chicken gut microbiome revealed by metagenomics and culture.</title>
        <authorList>
            <person name="Gilroy R."/>
            <person name="Ravi A."/>
            <person name="Getino M."/>
            <person name="Pursley I."/>
            <person name="Horton D.L."/>
            <person name="Alikhan N.F."/>
            <person name="Baker D."/>
            <person name="Gharbi K."/>
            <person name="Hall N."/>
            <person name="Watson M."/>
            <person name="Adriaenssens E.M."/>
            <person name="Foster-Nyarko E."/>
            <person name="Jarju S."/>
            <person name="Secka A."/>
            <person name="Antonio M."/>
            <person name="Oren A."/>
            <person name="Chaudhuri R.R."/>
            <person name="La Ragione R."/>
            <person name="Hildebrand F."/>
            <person name="Pallen M.J."/>
        </authorList>
    </citation>
    <scope>NUCLEOTIDE SEQUENCE</scope>
    <source>
        <strain evidence="3">ChiHecec3B27-8219</strain>
    </source>
</reference>
<organism evidence="3 4">
    <name type="scientific">Candidatus Prevotella avicola</name>
    <dbReference type="NCBI Taxonomy" id="2838738"/>
    <lineage>
        <taxon>Bacteria</taxon>
        <taxon>Pseudomonadati</taxon>
        <taxon>Bacteroidota</taxon>
        <taxon>Bacteroidia</taxon>
        <taxon>Bacteroidales</taxon>
        <taxon>Prevotellaceae</taxon>
        <taxon>Prevotella</taxon>
    </lineage>
</organism>
<dbReference type="EMBL" id="DXBE01000031">
    <property type="protein sequence ID" value="HIZ69056.1"/>
    <property type="molecule type" value="Genomic_DNA"/>
</dbReference>
<dbReference type="Proteomes" id="UP000824055">
    <property type="component" value="Unassembled WGS sequence"/>
</dbReference>
<dbReference type="InterPro" id="IPR010992">
    <property type="entry name" value="IHF-like_DNA-bd_dom_sf"/>
</dbReference>
<sequence length="129" mass="14286">MLEFKIMTKVLNIGRRKGQTVHYAQAKSLQRMTDEMVVERIVRETSLSEGDVRNALISLGNVVCDALQMGMSVNLAELGNLRLNVPSRMMDTAEEVTVANALKAPKIIFTPTRKMRDAASAVKLGIDRP</sequence>
<feature type="domain" description="HU" evidence="2">
    <location>
        <begin position="14"/>
        <end position="122"/>
    </location>
</feature>
<evidence type="ECO:0000313" key="4">
    <source>
        <dbReference type="Proteomes" id="UP000824055"/>
    </source>
</evidence>
<evidence type="ECO:0000313" key="3">
    <source>
        <dbReference type="EMBL" id="HIZ69056.1"/>
    </source>
</evidence>
<dbReference type="InterPro" id="IPR041607">
    <property type="entry name" value="HU-HIG"/>
</dbReference>
<dbReference type="GO" id="GO:0003677">
    <property type="term" value="F:DNA binding"/>
    <property type="evidence" value="ECO:0007669"/>
    <property type="project" value="UniProtKB-KW"/>
</dbReference>
<dbReference type="Gene3D" id="4.10.520.10">
    <property type="entry name" value="IHF-like DNA-binding proteins"/>
    <property type="match status" value="1"/>
</dbReference>
<evidence type="ECO:0000259" key="2">
    <source>
        <dbReference type="Pfam" id="PF18291"/>
    </source>
</evidence>
<proteinExistence type="predicted"/>
<dbReference type="Pfam" id="PF18291">
    <property type="entry name" value="HU-HIG"/>
    <property type="match status" value="1"/>
</dbReference>